<keyword evidence="5 6" id="KW-0472">Membrane</keyword>
<feature type="transmembrane region" description="Helical" evidence="6">
    <location>
        <begin position="154"/>
        <end position="177"/>
    </location>
</feature>
<evidence type="ECO:0000256" key="4">
    <source>
        <dbReference type="ARBA" id="ARBA00022989"/>
    </source>
</evidence>
<dbReference type="EMBL" id="JYFE01000016">
    <property type="protein sequence ID" value="KIT17657.1"/>
    <property type="molecule type" value="Genomic_DNA"/>
</dbReference>
<dbReference type="Pfam" id="PF01810">
    <property type="entry name" value="LysE"/>
    <property type="match status" value="1"/>
</dbReference>
<evidence type="ECO:0000256" key="6">
    <source>
        <dbReference type="SAM" id="Phobius"/>
    </source>
</evidence>
<dbReference type="PATRIC" id="fig|935700.4.peg.580"/>
<dbReference type="PANTHER" id="PTHR30086">
    <property type="entry name" value="ARGININE EXPORTER PROTEIN ARGO"/>
    <property type="match status" value="1"/>
</dbReference>
<organism evidence="7 8">
    <name type="scientific">Jannaschia aquimarina</name>
    <dbReference type="NCBI Taxonomy" id="935700"/>
    <lineage>
        <taxon>Bacteria</taxon>
        <taxon>Pseudomonadati</taxon>
        <taxon>Pseudomonadota</taxon>
        <taxon>Alphaproteobacteria</taxon>
        <taxon>Rhodobacterales</taxon>
        <taxon>Roseobacteraceae</taxon>
        <taxon>Jannaschia</taxon>
    </lineage>
</organism>
<dbReference type="InterPro" id="IPR001123">
    <property type="entry name" value="LeuE-type"/>
</dbReference>
<dbReference type="GO" id="GO:0005886">
    <property type="term" value="C:plasma membrane"/>
    <property type="evidence" value="ECO:0007669"/>
    <property type="project" value="UniProtKB-SubCell"/>
</dbReference>
<feature type="transmembrane region" description="Helical" evidence="6">
    <location>
        <begin position="45"/>
        <end position="69"/>
    </location>
</feature>
<feature type="transmembrane region" description="Helical" evidence="6">
    <location>
        <begin position="12"/>
        <end position="33"/>
    </location>
</feature>
<dbReference type="GO" id="GO:0015171">
    <property type="term" value="F:amino acid transmembrane transporter activity"/>
    <property type="evidence" value="ECO:0007669"/>
    <property type="project" value="TreeGrafter"/>
</dbReference>
<gene>
    <name evidence="7" type="primary">rhtC_1</name>
    <name evidence="7" type="ORF">jaqu_05480</name>
</gene>
<dbReference type="AlphaFoldDB" id="A0A0D1CS95"/>
<comment type="subcellular location">
    <subcellularLocation>
        <location evidence="1">Cell membrane</location>
        <topology evidence="1">Multi-pass membrane protein</topology>
    </subcellularLocation>
</comment>
<dbReference type="STRING" id="935700.jaqu_05480"/>
<protein>
    <submittedName>
        <fullName evidence="7">RhtC_1 protein</fullName>
    </submittedName>
</protein>
<keyword evidence="8" id="KW-1185">Reference proteome</keyword>
<evidence type="ECO:0000256" key="2">
    <source>
        <dbReference type="ARBA" id="ARBA00022475"/>
    </source>
</evidence>
<dbReference type="PANTHER" id="PTHR30086:SF19">
    <property type="entry name" value="THREONINE EFFLUX PROTEIN"/>
    <property type="match status" value="1"/>
</dbReference>
<dbReference type="RefSeq" id="WP_043917405.1">
    <property type="nucleotide sequence ID" value="NZ_FZPF01000002.1"/>
</dbReference>
<name>A0A0D1CS95_9RHOB</name>
<keyword evidence="2" id="KW-1003">Cell membrane</keyword>
<keyword evidence="4 6" id="KW-1133">Transmembrane helix</keyword>
<evidence type="ECO:0000313" key="7">
    <source>
        <dbReference type="EMBL" id="KIT17657.1"/>
    </source>
</evidence>
<sequence>MSDLLVFLPGFAAAYAIQIAGGASPGPAVAMLLGIGTTHGRRAALVACLGIATAGAFWALVASLGMGAVLTQAEWAATTIRLAGAAYLAWLAYGAFRNAWRNPPFDEGRSDITARSAFAHYRTGLLFQLSNPKALVFWVAIAALGPTAGGGLDIILLFCVGAYIIAFSTHGAWAFALSSRPARKAYASARRWIEMTLGAVFTAFAYRLATERS</sequence>
<evidence type="ECO:0000256" key="1">
    <source>
        <dbReference type="ARBA" id="ARBA00004651"/>
    </source>
</evidence>
<evidence type="ECO:0000313" key="8">
    <source>
        <dbReference type="Proteomes" id="UP000032232"/>
    </source>
</evidence>
<proteinExistence type="predicted"/>
<evidence type="ECO:0000256" key="3">
    <source>
        <dbReference type="ARBA" id="ARBA00022692"/>
    </source>
</evidence>
<reference evidence="7 8" key="1">
    <citation type="submission" date="2015-02" db="EMBL/GenBank/DDBJ databases">
        <title>Genome Sequence of Jannaschia aquimarina DSM28248, a member of the Roseobacter clade.</title>
        <authorList>
            <person name="Voget S."/>
            <person name="Daniel R."/>
        </authorList>
    </citation>
    <scope>NUCLEOTIDE SEQUENCE [LARGE SCALE GENOMIC DNA]</scope>
    <source>
        <strain evidence="7 8">GSW-M26</strain>
    </source>
</reference>
<feature type="transmembrane region" description="Helical" evidence="6">
    <location>
        <begin position="125"/>
        <end position="148"/>
    </location>
</feature>
<comment type="caution">
    <text evidence="7">The sequence shown here is derived from an EMBL/GenBank/DDBJ whole genome shotgun (WGS) entry which is preliminary data.</text>
</comment>
<dbReference type="Proteomes" id="UP000032232">
    <property type="component" value="Unassembled WGS sequence"/>
</dbReference>
<evidence type="ECO:0000256" key="5">
    <source>
        <dbReference type="ARBA" id="ARBA00023136"/>
    </source>
</evidence>
<accession>A0A0D1CS95</accession>
<feature type="transmembrane region" description="Helical" evidence="6">
    <location>
        <begin position="75"/>
        <end position="96"/>
    </location>
</feature>
<keyword evidence="3 6" id="KW-0812">Transmembrane</keyword>